<name>A0A420HAF0_9PEZI</name>
<dbReference type="STRING" id="212602.A0A420HAF0"/>
<evidence type="ECO:0000313" key="1">
    <source>
        <dbReference type="EMBL" id="RKF54392.1"/>
    </source>
</evidence>
<gene>
    <name evidence="1" type="ORF">OnM2_098006</name>
</gene>
<comment type="caution">
    <text evidence="1">The sequence shown here is derived from an EMBL/GenBank/DDBJ whole genome shotgun (WGS) entry which is preliminary data.</text>
</comment>
<sequence length="315" mass="35788">MLVNQYFSELALSEESSDPRIAPTENSSSFFYVPSSPTVAQKQFKFSTGNSAVESCLEPSKKVTLDHGFSSVKKQSSTTNKMKLRNHQIEEIYQENDCEDMKILSTSHIKAKLEKDSWQTSISANPQRANNLVFIDKINSLTPYNKNQKPLDESLVPKPKENLKKQSLSSNQNGHLASKLKANECDNTQILGSTRINPSIDAINLKDNGIIIVDPVRAALTWQEDEITGYDVIDPEDDGEGINGIGFRPTPMESYIRMEKRKKQLAAYRDQEAKDARSLRRERRNLPHNAKKILKERKLAKRVRFKETEVKNLSF</sequence>
<reference evidence="1 2" key="1">
    <citation type="journal article" date="2018" name="BMC Genomics">
        <title>Comparative genome analyses reveal sequence features reflecting distinct modes of host-adaptation between dicot and monocot powdery mildew.</title>
        <authorList>
            <person name="Wu Y."/>
            <person name="Ma X."/>
            <person name="Pan Z."/>
            <person name="Kale S.D."/>
            <person name="Song Y."/>
            <person name="King H."/>
            <person name="Zhang Q."/>
            <person name="Presley C."/>
            <person name="Deng X."/>
            <person name="Wei C.I."/>
            <person name="Xiao S."/>
        </authorList>
    </citation>
    <scope>NUCLEOTIDE SEQUENCE [LARGE SCALE GENOMIC DNA]</scope>
    <source>
        <strain evidence="1">UMSG2</strain>
    </source>
</reference>
<protein>
    <submittedName>
        <fullName evidence="1">Uncharacterized protein</fullName>
    </submittedName>
</protein>
<dbReference type="Proteomes" id="UP000286134">
    <property type="component" value="Unassembled WGS sequence"/>
</dbReference>
<dbReference type="OrthoDB" id="5391950at2759"/>
<dbReference type="EMBL" id="MCFK01009806">
    <property type="protein sequence ID" value="RKF54392.1"/>
    <property type="molecule type" value="Genomic_DNA"/>
</dbReference>
<dbReference type="AlphaFoldDB" id="A0A420HAF0"/>
<organism evidence="1 2">
    <name type="scientific">Erysiphe neolycopersici</name>
    <dbReference type="NCBI Taxonomy" id="212602"/>
    <lineage>
        <taxon>Eukaryota</taxon>
        <taxon>Fungi</taxon>
        <taxon>Dikarya</taxon>
        <taxon>Ascomycota</taxon>
        <taxon>Pezizomycotina</taxon>
        <taxon>Leotiomycetes</taxon>
        <taxon>Erysiphales</taxon>
        <taxon>Erysiphaceae</taxon>
        <taxon>Erysiphe</taxon>
    </lineage>
</organism>
<keyword evidence="2" id="KW-1185">Reference proteome</keyword>
<accession>A0A420HAF0</accession>
<evidence type="ECO:0000313" key="2">
    <source>
        <dbReference type="Proteomes" id="UP000286134"/>
    </source>
</evidence>
<proteinExistence type="predicted"/>